<feature type="domain" description="SPOR" evidence="2">
    <location>
        <begin position="105"/>
        <end position="182"/>
    </location>
</feature>
<name>A0A3B0XLJ4_9ZZZZ</name>
<dbReference type="InterPro" id="IPR036680">
    <property type="entry name" value="SPOR-like_sf"/>
</dbReference>
<organism evidence="3">
    <name type="scientific">hydrothermal vent metagenome</name>
    <dbReference type="NCBI Taxonomy" id="652676"/>
    <lineage>
        <taxon>unclassified sequences</taxon>
        <taxon>metagenomes</taxon>
        <taxon>ecological metagenomes</taxon>
    </lineage>
</organism>
<dbReference type="InterPro" id="IPR007730">
    <property type="entry name" value="SPOR-like_dom"/>
</dbReference>
<dbReference type="GO" id="GO:0042834">
    <property type="term" value="F:peptidoglycan binding"/>
    <property type="evidence" value="ECO:0007669"/>
    <property type="project" value="InterPro"/>
</dbReference>
<protein>
    <recommendedName>
        <fullName evidence="2">SPOR domain-containing protein</fullName>
    </recommendedName>
</protein>
<dbReference type="AlphaFoldDB" id="A0A3B0XLJ4"/>
<dbReference type="EMBL" id="UOFI01000026">
    <property type="protein sequence ID" value="VAW62719.1"/>
    <property type="molecule type" value="Genomic_DNA"/>
</dbReference>
<accession>A0A3B0XLJ4</accession>
<evidence type="ECO:0000313" key="3">
    <source>
        <dbReference type="EMBL" id="VAW62719.1"/>
    </source>
</evidence>
<dbReference type="PROSITE" id="PS51724">
    <property type="entry name" value="SPOR"/>
    <property type="match status" value="1"/>
</dbReference>
<evidence type="ECO:0000256" key="1">
    <source>
        <dbReference type="SAM" id="MobiDB-lite"/>
    </source>
</evidence>
<feature type="region of interest" description="Disordered" evidence="1">
    <location>
        <begin position="1"/>
        <end position="64"/>
    </location>
</feature>
<evidence type="ECO:0000259" key="2">
    <source>
        <dbReference type="PROSITE" id="PS51724"/>
    </source>
</evidence>
<gene>
    <name evidence="3" type="ORF">MNBD_GAMMA09-2086</name>
</gene>
<proteinExistence type="predicted"/>
<dbReference type="Gene3D" id="3.30.70.1070">
    <property type="entry name" value="Sporulation related repeat"/>
    <property type="match status" value="1"/>
</dbReference>
<sequence length="190" mass="20757">MILNACSEEPSPWAKSSSPWDKPDNSEIEAPAAETYKADLEMADEPATTSEVELSYEAEPVESFAPEAAAEAEPVEAEPIEAEVVESEPVVEEVPTSGSGSSIADQPANFYTVQLMASVDVDRVYRFAEQNQVSTEYIVPTDRDGVIWHVLLLGIYEDYSSAVAGRDEIAQLLNTQPWVRSVGSVQKLMQ</sequence>
<reference evidence="3" key="1">
    <citation type="submission" date="2018-06" db="EMBL/GenBank/DDBJ databases">
        <authorList>
            <person name="Zhirakovskaya E."/>
        </authorList>
    </citation>
    <scope>NUCLEOTIDE SEQUENCE</scope>
</reference>